<comment type="caution">
    <text evidence="1">The sequence shown here is derived from an EMBL/GenBank/DDBJ whole genome shotgun (WGS) entry which is preliminary data.</text>
</comment>
<feature type="non-terminal residue" evidence="1">
    <location>
        <position position="1"/>
    </location>
</feature>
<proteinExistence type="predicted"/>
<accession>X1CFM3</accession>
<sequence>IFFSQDMVYERARFWDILWEDINDRVKMEGRVRKVMLKGKRPSHKRMIKMLRGVKLLCGVLDDIVYFLPKDQWLELSS</sequence>
<evidence type="ECO:0000313" key="1">
    <source>
        <dbReference type="EMBL" id="GAG83021.1"/>
    </source>
</evidence>
<reference evidence="1" key="1">
    <citation type="journal article" date="2014" name="Front. Microbiol.">
        <title>High frequency of phylogenetically diverse reductive dehalogenase-homologous genes in deep subseafloor sedimentary metagenomes.</title>
        <authorList>
            <person name="Kawai M."/>
            <person name="Futagami T."/>
            <person name="Toyoda A."/>
            <person name="Takaki Y."/>
            <person name="Nishi S."/>
            <person name="Hori S."/>
            <person name="Arai W."/>
            <person name="Tsubouchi T."/>
            <person name="Morono Y."/>
            <person name="Uchiyama I."/>
            <person name="Ito T."/>
            <person name="Fujiyama A."/>
            <person name="Inagaki F."/>
            <person name="Takami H."/>
        </authorList>
    </citation>
    <scope>NUCLEOTIDE SEQUENCE</scope>
    <source>
        <strain evidence="1">Expedition CK06-06</strain>
    </source>
</reference>
<organism evidence="1">
    <name type="scientific">marine sediment metagenome</name>
    <dbReference type="NCBI Taxonomy" id="412755"/>
    <lineage>
        <taxon>unclassified sequences</taxon>
        <taxon>metagenomes</taxon>
        <taxon>ecological metagenomes</taxon>
    </lineage>
</organism>
<dbReference type="AlphaFoldDB" id="X1CFM3"/>
<dbReference type="EMBL" id="BART01011281">
    <property type="protein sequence ID" value="GAG83021.1"/>
    <property type="molecule type" value="Genomic_DNA"/>
</dbReference>
<name>X1CFM3_9ZZZZ</name>
<gene>
    <name evidence="1" type="ORF">S01H4_24099</name>
</gene>
<protein>
    <submittedName>
        <fullName evidence="1">Uncharacterized protein</fullName>
    </submittedName>
</protein>